<accession>A0A2T2PCE5</accession>
<organism evidence="2 3">
    <name type="scientific">Corynespora cassiicola Philippines</name>
    <dbReference type="NCBI Taxonomy" id="1448308"/>
    <lineage>
        <taxon>Eukaryota</taxon>
        <taxon>Fungi</taxon>
        <taxon>Dikarya</taxon>
        <taxon>Ascomycota</taxon>
        <taxon>Pezizomycotina</taxon>
        <taxon>Dothideomycetes</taxon>
        <taxon>Pleosporomycetidae</taxon>
        <taxon>Pleosporales</taxon>
        <taxon>Corynesporascaceae</taxon>
        <taxon>Corynespora</taxon>
    </lineage>
</organism>
<dbReference type="AlphaFoldDB" id="A0A2T2PCE5"/>
<evidence type="ECO:0000313" key="3">
    <source>
        <dbReference type="Proteomes" id="UP000240883"/>
    </source>
</evidence>
<gene>
    <name evidence="2" type="ORF">BS50DRAFT_34708</name>
</gene>
<proteinExistence type="predicted"/>
<protein>
    <submittedName>
        <fullName evidence="2">Uncharacterized protein</fullName>
    </submittedName>
</protein>
<name>A0A2T2PCE5_CORCC</name>
<feature type="region of interest" description="Disordered" evidence="1">
    <location>
        <begin position="46"/>
        <end position="65"/>
    </location>
</feature>
<keyword evidence="3" id="KW-1185">Reference proteome</keyword>
<reference evidence="2 3" key="1">
    <citation type="journal article" date="2018" name="Front. Microbiol.">
        <title>Genome-Wide Analysis of Corynespora cassiicola Leaf Fall Disease Putative Effectors.</title>
        <authorList>
            <person name="Lopez D."/>
            <person name="Ribeiro S."/>
            <person name="Label P."/>
            <person name="Fumanal B."/>
            <person name="Venisse J.S."/>
            <person name="Kohler A."/>
            <person name="de Oliveira R.R."/>
            <person name="Labutti K."/>
            <person name="Lipzen A."/>
            <person name="Lail K."/>
            <person name="Bauer D."/>
            <person name="Ohm R.A."/>
            <person name="Barry K.W."/>
            <person name="Spatafora J."/>
            <person name="Grigoriev I.V."/>
            <person name="Martin F.M."/>
            <person name="Pujade-Renaud V."/>
        </authorList>
    </citation>
    <scope>NUCLEOTIDE SEQUENCE [LARGE SCALE GENOMIC DNA]</scope>
    <source>
        <strain evidence="2 3">Philippines</strain>
    </source>
</reference>
<dbReference type="Proteomes" id="UP000240883">
    <property type="component" value="Unassembled WGS sequence"/>
</dbReference>
<evidence type="ECO:0000313" key="2">
    <source>
        <dbReference type="EMBL" id="PSN75206.1"/>
    </source>
</evidence>
<evidence type="ECO:0000256" key="1">
    <source>
        <dbReference type="SAM" id="MobiDB-lite"/>
    </source>
</evidence>
<sequence>MHSMKQNAPDYHVLSQGCIEVKGIFQNGEIVPTGLLNSVAEEKEAANPPETRVKASVPTMPEVPSQRKRVEIVVTPINLENKMTKDSLEVPPARRRHEVTQVRKRRIGVHGDEEIELGSPTLALKKKGKEKARKGPRIGYEMTAIQWLLRSVWLRKKSYSDEIHL</sequence>
<dbReference type="EMBL" id="KZ678128">
    <property type="protein sequence ID" value="PSN75206.1"/>
    <property type="molecule type" value="Genomic_DNA"/>
</dbReference>